<evidence type="ECO:0008006" key="3">
    <source>
        <dbReference type="Google" id="ProtNLM"/>
    </source>
</evidence>
<dbReference type="OrthoDB" id="7361020at2"/>
<dbReference type="Proteomes" id="UP000321523">
    <property type="component" value="Unassembled WGS sequence"/>
</dbReference>
<comment type="caution">
    <text evidence="1">The sequence shown here is derived from an EMBL/GenBank/DDBJ whole genome shotgun (WGS) entry which is preliminary data.</text>
</comment>
<dbReference type="EMBL" id="BJYZ01000006">
    <property type="protein sequence ID" value="GEO37375.1"/>
    <property type="molecule type" value="Genomic_DNA"/>
</dbReference>
<dbReference type="AlphaFoldDB" id="A0A512DLN7"/>
<reference evidence="1 2" key="1">
    <citation type="submission" date="2019-07" db="EMBL/GenBank/DDBJ databases">
        <title>Whole genome shotgun sequence of Skermanella aerolata NBRC 106429.</title>
        <authorList>
            <person name="Hosoyama A."/>
            <person name="Uohara A."/>
            <person name="Ohji S."/>
            <person name="Ichikawa N."/>
        </authorList>
    </citation>
    <scope>NUCLEOTIDE SEQUENCE [LARGE SCALE GENOMIC DNA]</scope>
    <source>
        <strain evidence="1 2">NBRC 106429</strain>
    </source>
</reference>
<gene>
    <name evidence="1" type="ORF">SAE02_15230</name>
</gene>
<protein>
    <recommendedName>
        <fullName evidence="3">BON domain-containing protein</fullName>
    </recommendedName>
</protein>
<evidence type="ECO:0000313" key="1">
    <source>
        <dbReference type="EMBL" id="GEO37375.1"/>
    </source>
</evidence>
<accession>A0A512DLN7</accession>
<keyword evidence="2" id="KW-1185">Reference proteome</keyword>
<sequence>MTAIVSESISIEELRRRLKGNGLIAENEGVFHADHILIKAEDGGVLTVCAVAKQQADGNKTVARLQSVLAGVGNVRVHAIPNALRAG</sequence>
<organism evidence="1 2">
    <name type="scientific">Skermanella aerolata</name>
    <dbReference type="NCBI Taxonomy" id="393310"/>
    <lineage>
        <taxon>Bacteria</taxon>
        <taxon>Pseudomonadati</taxon>
        <taxon>Pseudomonadota</taxon>
        <taxon>Alphaproteobacteria</taxon>
        <taxon>Rhodospirillales</taxon>
        <taxon>Azospirillaceae</taxon>
        <taxon>Skermanella</taxon>
    </lineage>
</organism>
<proteinExistence type="predicted"/>
<dbReference type="RefSeq" id="WP_044427034.1">
    <property type="nucleotide sequence ID" value="NZ_BJYZ01000006.1"/>
</dbReference>
<evidence type="ECO:0000313" key="2">
    <source>
        <dbReference type="Proteomes" id="UP000321523"/>
    </source>
</evidence>
<name>A0A512DLN7_9PROT</name>